<name>A0A1Y1QE93_9GAMM</name>
<evidence type="ECO:0000313" key="2">
    <source>
        <dbReference type="EMBL" id="OQX03612.1"/>
    </source>
</evidence>
<dbReference type="AlphaFoldDB" id="A0A1Y1QE93"/>
<evidence type="ECO:0008006" key="4">
    <source>
        <dbReference type="Google" id="ProtNLM"/>
    </source>
</evidence>
<feature type="transmembrane region" description="Helical" evidence="1">
    <location>
        <begin position="20"/>
        <end position="42"/>
    </location>
</feature>
<keyword evidence="1" id="KW-0472">Membrane</keyword>
<sequence length="308" mass="35332">MIWNVRKSIYQGDIEVTMRICLKPIVLLGFMLLCTGCVTNTFERTTKISEEGKIYTTNIQAFSDKFREERIRQSDVALKTYRSVEDNKVELINFIKNEVKWADSDLEQIHYMKSTGKILESLFEDLGTLSNASISEKNNKAVAELSTSIEDYNKAIKSGNKFTDEGKKQFADILIQGFDFSRANKINQHVKVLEKPVRELIALNIFLIKSFREDTKVREQNEYTDKYGDMVGIYANKAGGFNDEFTKVMGKSDIEDQFSSIEQQSYKVLDLWNAYVNNQVDDVTLTNNARDVNNLLKNIKLDASKNVD</sequence>
<accession>A0A1Y1QE93</accession>
<evidence type="ECO:0000313" key="3">
    <source>
        <dbReference type="Proteomes" id="UP000192491"/>
    </source>
</evidence>
<organism evidence="2 3">
    <name type="scientific">Thiothrix lacustris</name>
    <dbReference type="NCBI Taxonomy" id="525917"/>
    <lineage>
        <taxon>Bacteria</taxon>
        <taxon>Pseudomonadati</taxon>
        <taxon>Pseudomonadota</taxon>
        <taxon>Gammaproteobacteria</taxon>
        <taxon>Thiotrichales</taxon>
        <taxon>Thiotrichaceae</taxon>
        <taxon>Thiothrix</taxon>
    </lineage>
</organism>
<protein>
    <recommendedName>
        <fullName evidence="4">DUF3829 domain-containing protein</fullName>
    </recommendedName>
</protein>
<keyword evidence="1" id="KW-1133">Transmembrane helix</keyword>
<gene>
    <name evidence="2" type="ORF">BWK73_39045</name>
</gene>
<dbReference type="EMBL" id="MTEJ01000394">
    <property type="protein sequence ID" value="OQX03612.1"/>
    <property type="molecule type" value="Genomic_DNA"/>
</dbReference>
<comment type="caution">
    <text evidence="2">The sequence shown here is derived from an EMBL/GenBank/DDBJ whole genome shotgun (WGS) entry which is preliminary data.</text>
</comment>
<proteinExistence type="predicted"/>
<evidence type="ECO:0000256" key="1">
    <source>
        <dbReference type="SAM" id="Phobius"/>
    </source>
</evidence>
<dbReference type="Proteomes" id="UP000192491">
    <property type="component" value="Unassembled WGS sequence"/>
</dbReference>
<reference evidence="2 3" key="1">
    <citation type="submission" date="2017-01" db="EMBL/GenBank/DDBJ databases">
        <title>Novel large sulfur bacteria in the metagenomes of groundwater-fed chemosynthetic microbial mats in the Lake Huron basin.</title>
        <authorList>
            <person name="Sharrar A.M."/>
            <person name="Flood B.E."/>
            <person name="Bailey J.V."/>
            <person name="Jones D.S."/>
            <person name="Biddanda B."/>
            <person name="Ruberg S.A."/>
            <person name="Marcus D.N."/>
            <person name="Dick G.J."/>
        </authorList>
    </citation>
    <scope>NUCLEOTIDE SEQUENCE [LARGE SCALE GENOMIC DNA]</scope>
    <source>
        <strain evidence="2">A8</strain>
    </source>
</reference>
<keyword evidence="1" id="KW-0812">Transmembrane</keyword>